<evidence type="ECO:0000313" key="8">
    <source>
        <dbReference type="RefSeq" id="XP_056851890.1"/>
    </source>
</evidence>
<dbReference type="RefSeq" id="XP_018480115.2">
    <property type="nucleotide sequence ID" value="XM_018624613.2"/>
</dbReference>
<dbReference type="RefSeq" id="XP_056853847.1">
    <property type="nucleotide sequence ID" value="XM_056997867.1"/>
</dbReference>
<dbReference type="KEGG" id="rsz:108851202"/>
<accession>A0A6J0N678</accession>
<feature type="region of interest" description="Disordered" evidence="3">
    <location>
        <begin position="619"/>
        <end position="648"/>
    </location>
</feature>
<dbReference type="PANTHER" id="PTHR48449:SF2">
    <property type="entry name" value="UBIQUITIN-LIKE PROTEASE FAMILY PROFILE DOMAIN-CONTAINING PROTEIN"/>
    <property type="match status" value="1"/>
</dbReference>
<dbReference type="PANTHER" id="PTHR48449">
    <property type="entry name" value="DUF1985 DOMAIN-CONTAINING PROTEIN"/>
    <property type="match status" value="1"/>
</dbReference>
<dbReference type="InterPro" id="IPR003653">
    <property type="entry name" value="Peptidase_C48_C"/>
</dbReference>
<dbReference type="KEGG" id="rsz:130500999"/>
<dbReference type="RefSeq" id="XP_056853672.1">
    <property type="nucleotide sequence ID" value="XM_056997692.1"/>
</dbReference>
<evidence type="ECO:0000313" key="6">
    <source>
        <dbReference type="Proteomes" id="UP000504610"/>
    </source>
</evidence>
<feature type="domain" description="DUF1985" evidence="5">
    <location>
        <begin position="87"/>
        <end position="226"/>
    </location>
</feature>
<evidence type="ECO:0000313" key="12">
    <source>
        <dbReference type="RefSeq" id="XP_056854911.1"/>
    </source>
</evidence>
<dbReference type="GO" id="GO:0006508">
    <property type="term" value="P:proteolysis"/>
    <property type="evidence" value="ECO:0007669"/>
    <property type="project" value="UniProtKB-KW"/>
</dbReference>
<evidence type="ECO:0000256" key="1">
    <source>
        <dbReference type="ARBA" id="ARBA00022670"/>
    </source>
</evidence>
<gene>
    <name evidence="7" type="primary">LOC108851202</name>
    <name evidence="8" type="synonym">LOC130500999</name>
    <name evidence="9" type="synonym">LOC130502697</name>
    <name evidence="10" type="synonym">LOC130503017</name>
    <name evidence="11" type="synonym">LOC130503185</name>
    <name evidence="12" type="synonym">LOC130504317</name>
</gene>
<dbReference type="GeneID" id="108851202"/>
<dbReference type="KEGG" id="rsz:130504317"/>
<dbReference type="KEGG" id="rsz:130503017"/>
<dbReference type="Proteomes" id="UP000504610">
    <property type="component" value="Chromosome 4"/>
</dbReference>
<dbReference type="OrthoDB" id="1110320at2759"/>
<dbReference type="KEGG" id="rsz:130503185"/>
<reference evidence="6" key="1">
    <citation type="journal article" date="2019" name="Database">
        <title>The radish genome database (RadishGD): an integrated information resource for radish genomics.</title>
        <authorList>
            <person name="Yu H.J."/>
            <person name="Baek S."/>
            <person name="Lee Y.J."/>
            <person name="Cho A."/>
            <person name="Mun J.H."/>
        </authorList>
    </citation>
    <scope>NUCLEOTIDE SEQUENCE [LARGE SCALE GENOMIC DNA]</scope>
    <source>
        <strain evidence="6">cv. WK10039</strain>
    </source>
</reference>
<dbReference type="Pfam" id="PF09331">
    <property type="entry name" value="DUF1985"/>
    <property type="match status" value="1"/>
</dbReference>
<dbReference type="Pfam" id="PF02902">
    <property type="entry name" value="Peptidase_C48"/>
    <property type="match status" value="1"/>
</dbReference>
<dbReference type="InterPro" id="IPR015410">
    <property type="entry name" value="DUF1985"/>
</dbReference>
<evidence type="ECO:0000313" key="9">
    <source>
        <dbReference type="RefSeq" id="XP_056853468.1"/>
    </source>
</evidence>
<evidence type="ECO:0000313" key="7">
    <source>
        <dbReference type="RefSeq" id="XP_018480115.2"/>
    </source>
</evidence>
<dbReference type="RefSeq" id="XP_056853468.1">
    <property type="nucleotide sequence ID" value="XM_056997488.1"/>
</dbReference>
<dbReference type="GO" id="GO:0008234">
    <property type="term" value="F:cysteine-type peptidase activity"/>
    <property type="evidence" value="ECO:0007669"/>
    <property type="project" value="InterPro"/>
</dbReference>
<feature type="compositionally biased region" description="Polar residues" evidence="3">
    <location>
        <begin position="504"/>
        <end position="514"/>
    </location>
</feature>
<dbReference type="KEGG" id="rsz:130502697"/>
<evidence type="ECO:0000256" key="2">
    <source>
        <dbReference type="ARBA" id="ARBA00022801"/>
    </source>
</evidence>
<feature type="domain" description="Ubiquitin-like protease family profile" evidence="4">
    <location>
        <begin position="718"/>
        <end position="892"/>
    </location>
</feature>
<organism evidence="6 7">
    <name type="scientific">Raphanus sativus</name>
    <name type="common">Radish</name>
    <name type="synonym">Raphanus raphanistrum var. sativus</name>
    <dbReference type="NCBI Taxonomy" id="3726"/>
    <lineage>
        <taxon>Eukaryota</taxon>
        <taxon>Viridiplantae</taxon>
        <taxon>Streptophyta</taxon>
        <taxon>Embryophyta</taxon>
        <taxon>Tracheophyta</taxon>
        <taxon>Spermatophyta</taxon>
        <taxon>Magnoliopsida</taxon>
        <taxon>eudicotyledons</taxon>
        <taxon>Gunneridae</taxon>
        <taxon>Pentapetalae</taxon>
        <taxon>rosids</taxon>
        <taxon>malvids</taxon>
        <taxon>Brassicales</taxon>
        <taxon>Brassicaceae</taxon>
        <taxon>Brassiceae</taxon>
        <taxon>Raphanus</taxon>
    </lineage>
</organism>
<proteinExistence type="predicted"/>
<evidence type="ECO:0000313" key="11">
    <source>
        <dbReference type="RefSeq" id="XP_056853847.1"/>
    </source>
</evidence>
<keyword evidence="2" id="KW-0378">Hydrolase</keyword>
<name>A0A6J0N678_RAPSA</name>
<keyword evidence="1" id="KW-0645">Protease</keyword>
<dbReference type="RefSeq" id="XP_056854911.1">
    <property type="nucleotide sequence ID" value="XM_056998931.1"/>
</dbReference>
<keyword evidence="6" id="KW-1185">Reference proteome</keyword>
<feature type="region of interest" description="Disordered" evidence="3">
    <location>
        <begin position="452"/>
        <end position="514"/>
    </location>
</feature>
<evidence type="ECO:0000313" key="10">
    <source>
        <dbReference type="RefSeq" id="XP_056853672.1"/>
    </source>
</evidence>
<evidence type="ECO:0000256" key="3">
    <source>
        <dbReference type="SAM" id="MobiDB-lite"/>
    </source>
</evidence>
<evidence type="ECO:0000259" key="5">
    <source>
        <dbReference type="Pfam" id="PF09331"/>
    </source>
</evidence>
<reference evidence="7 8" key="2">
    <citation type="submission" date="2025-04" db="UniProtKB">
        <authorList>
            <consortium name="RefSeq"/>
        </authorList>
    </citation>
    <scope>IDENTIFICATION</scope>
    <source>
        <tissue evidence="7 8">Leaf</tissue>
    </source>
</reference>
<dbReference type="RefSeq" id="XP_056851890.1">
    <property type="nucleotide sequence ID" value="XM_056995910.1"/>
</dbReference>
<dbReference type="AlphaFoldDB" id="A0A6J0N678"/>
<evidence type="ECO:0000259" key="4">
    <source>
        <dbReference type="Pfam" id="PF02902"/>
    </source>
</evidence>
<protein>
    <submittedName>
        <fullName evidence="7">Uncharacterized protein LOC108851202</fullName>
    </submittedName>
    <submittedName>
        <fullName evidence="8">Uncharacterized protein LOC130500999</fullName>
    </submittedName>
    <submittedName>
        <fullName evidence="9">Uncharacterized protein LOC130502697</fullName>
    </submittedName>
    <submittedName>
        <fullName evidence="10">Uncharacterized protein LOC130503017</fullName>
    </submittedName>
    <submittedName>
        <fullName evidence="11">Uncharacterized protein LOC130503185</fullName>
    </submittedName>
    <submittedName>
        <fullName evidence="12">Uncharacterized protein LOC130504317</fullName>
    </submittedName>
</protein>
<sequence length="924" mass="103294">MDESPNRDEPVRDPAEPPLPIPEMMFAAGDEPVGVRVLTYQSSTAINHILDSLEEDEIQRLRLSPFGKIVDIAEKPGFSGRFARYMLSRQLKVEKKYEAWFRFAGKPIKFSLREFAIVTGLHCGEYPKKTKVKSKSKMKEKPYWAELFGNREEIRVSTALKMLRKKTITDSDIRIKVACLAIVSSVLLSTNLKMKMMKEHAEATKDLDQFFSYPWGRLAFEMLMGSIKQRDEVAFSNDTIALKGFALALQLVMVEAVPSLTEVVLETCASSDSDSSDDGDDIVKKRNKQKTLSPGHARKEDKKTDVLVRSIIPDDPDRPIDNVILVWADEVCDVKVDNLLKLLAEGYSFTATMFKGGATKLDVERLRDIAKEVGKKKRKNNPVTHKETDDDNRIAGIVMSILKTELQRVDANVAKAVSVAEKTAVQVDSLETTIMVSVNNQLQTFKDDIMRSSMDGEANPNLRTQKPGGNLNTEVNEEENGDNSQPNGDRRSTSVLEGSHGRVANSTSRLNNNDQGFEADFLSANSHTKESSMVSSRAEVNGANVSRKIIGELSEGSHNVHYGSDNIETNFGGSKTVAPSPSLPVATEEITTTAILQAPSPYPSLPVATEDMIDTVPEHREEEATDDPSHPPLSPKSKRSKVVPGEHVQEIESGDDTLARAREADPFFTAYSCPDLVMSKYTKLVGKLSNNFVINVAGLAVTSKDITGIVELSRSLPARIIDILVRFVRTTYNSAPNCSRERSPNFLDTRYVVLLLKHYPKFERSRSQESYNFPKDLVHYLGQDEPTMAPFTHHYFPFDLGNKDWVVVCFDLKAWKLTVLECNMGLRSDEELAKQLQPFRDMIPPLLRRTGVLSTTASYPAVVIERPNVVRHNSNRSHSALTSILLMQTHARFGIEICRSITPTTLKEEAQRLVVMLYELHEKL</sequence>
<feature type="region of interest" description="Disordered" evidence="3">
    <location>
        <begin position="270"/>
        <end position="301"/>
    </location>
</feature>